<gene>
    <name evidence="4" type="ORF">SCF082_LOCUS51668</name>
</gene>
<comment type="caution">
    <text evidence="4">The sequence shown here is derived from an EMBL/GenBank/DDBJ whole genome shotgun (WGS) entry which is preliminary data.</text>
</comment>
<keyword evidence="4" id="KW-0413">Isomerase</keyword>
<evidence type="ECO:0000256" key="1">
    <source>
        <dbReference type="ARBA" id="ARBA00010007"/>
    </source>
</evidence>
<reference evidence="4 5" key="1">
    <citation type="submission" date="2024-02" db="EMBL/GenBank/DDBJ databases">
        <authorList>
            <person name="Chen Y."/>
            <person name="Shah S."/>
            <person name="Dougan E. K."/>
            <person name="Thang M."/>
            <person name="Chan C."/>
        </authorList>
    </citation>
    <scope>NUCLEOTIDE SEQUENCE [LARGE SCALE GENOMIC DNA]</scope>
</reference>
<dbReference type="Pfam" id="PF13409">
    <property type="entry name" value="GST_N_2"/>
    <property type="match status" value="1"/>
</dbReference>
<sequence>MAEEEAGTERAAKRARPEEEATPAAVTLYSYWRSSCSWRVRIALNLKQVPFQYKAIHLVKDEQTNAEFKKLNPLGQVPCLIMDGFVLTQSVAIIEFLDETVQTGAPLFPKDPKQRAVVRKLVEIINSGTQPLQNMAVLKIVEDLGGSKLSHAKTVISSGLRAFEAELATQTRDESDFCVGPNVTAADLFLLPQVYNANRFHVDMSQFPLISAILPRLEALEAFDKAKPDLQPDSAGI</sequence>
<dbReference type="Gene3D" id="1.20.1050.10">
    <property type="match status" value="1"/>
</dbReference>
<dbReference type="InterPro" id="IPR040079">
    <property type="entry name" value="Glutathione_S-Trfase"/>
</dbReference>
<feature type="domain" description="GST C-terminal" evidence="3">
    <location>
        <begin position="111"/>
        <end position="236"/>
    </location>
</feature>
<dbReference type="SFLD" id="SFLDS00019">
    <property type="entry name" value="Glutathione_Transferase_(cytos"/>
    <property type="match status" value="1"/>
</dbReference>
<dbReference type="InterPro" id="IPR034333">
    <property type="entry name" value="GST_Zeta_N"/>
</dbReference>
<dbReference type="InterPro" id="IPR036249">
    <property type="entry name" value="Thioredoxin-like_sf"/>
</dbReference>
<dbReference type="PROSITE" id="PS51354">
    <property type="entry name" value="GLUTAREDOXIN_2"/>
    <property type="match status" value="1"/>
</dbReference>
<dbReference type="Proteomes" id="UP001642464">
    <property type="component" value="Unassembled WGS sequence"/>
</dbReference>
<proteinExistence type="inferred from homology"/>
<dbReference type="InterPro" id="IPR010987">
    <property type="entry name" value="Glutathione-S-Trfase_C-like"/>
</dbReference>
<dbReference type="PROSITE" id="PS50404">
    <property type="entry name" value="GST_NTER"/>
    <property type="match status" value="1"/>
</dbReference>
<dbReference type="SUPFAM" id="SSF52833">
    <property type="entry name" value="Thioredoxin-like"/>
    <property type="match status" value="1"/>
</dbReference>
<dbReference type="InterPro" id="IPR005955">
    <property type="entry name" value="GST_Zeta"/>
</dbReference>
<evidence type="ECO:0000259" key="2">
    <source>
        <dbReference type="PROSITE" id="PS50404"/>
    </source>
</evidence>
<evidence type="ECO:0000259" key="3">
    <source>
        <dbReference type="PROSITE" id="PS50405"/>
    </source>
</evidence>
<feature type="domain" description="GST N-terminal" evidence="2">
    <location>
        <begin position="24"/>
        <end position="105"/>
    </location>
</feature>
<protein>
    <submittedName>
        <fullName evidence="4">Maleylacetoacetate isomerase (MAAI)</fullName>
    </submittedName>
</protein>
<comment type="similarity">
    <text evidence="1">Belongs to the GST superfamily. Zeta family.</text>
</comment>
<name>A0ABP0SG97_9DINO</name>
<dbReference type="InterPro" id="IPR036282">
    <property type="entry name" value="Glutathione-S-Trfase_C_sf"/>
</dbReference>
<accession>A0ABP0SG97</accession>
<dbReference type="CDD" id="cd03042">
    <property type="entry name" value="GST_N_Zeta"/>
    <property type="match status" value="1"/>
</dbReference>
<dbReference type="Gene3D" id="3.40.30.10">
    <property type="entry name" value="Glutaredoxin"/>
    <property type="match status" value="1"/>
</dbReference>
<dbReference type="SUPFAM" id="SSF47616">
    <property type="entry name" value="GST C-terminal domain-like"/>
    <property type="match status" value="1"/>
</dbReference>
<dbReference type="PROSITE" id="PS50405">
    <property type="entry name" value="GST_CTER"/>
    <property type="match status" value="1"/>
</dbReference>
<dbReference type="NCBIfam" id="TIGR01262">
    <property type="entry name" value="maiA"/>
    <property type="match status" value="1"/>
</dbReference>
<evidence type="ECO:0000313" key="5">
    <source>
        <dbReference type="Proteomes" id="UP001642464"/>
    </source>
</evidence>
<dbReference type="EMBL" id="CAXAMM010043686">
    <property type="protein sequence ID" value="CAK9111275.1"/>
    <property type="molecule type" value="Genomic_DNA"/>
</dbReference>
<dbReference type="PANTHER" id="PTHR42673">
    <property type="entry name" value="MALEYLACETOACETATE ISOMERASE"/>
    <property type="match status" value="1"/>
</dbReference>
<dbReference type="SFLD" id="SFLDG00358">
    <property type="entry name" value="Main_(cytGST)"/>
    <property type="match status" value="1"/>
</dbReference>
<organism evidence="4 5">
    <name type="scientific">Durusdinium trenchii</name>
    <dbReference type="NCBI Taxonomy" id="1381693"/>
    <lineage>
        <taxon>Eukaryota</taxon>
        <taxon>Sar</taxon>
        <taxon>Alveolata</taxon>
        <taxon>Dinophyceae</taxon>
        <taxon>Suessiales</taxon>
        <taxon>Symbiodiniaceae</taxon>
        <taxon>Durusdinium</taxon>
    </lineage>
</organism>
<evidence type="ECO:0000313" key="4">
    <source>
        <dbReference type="EMBL" id="CAK9111275.1"/>
    </source>
</evidence>
<dbReference type="InterPro" id="IPR004045">
    <property type="entry name" value="Glutathione_S-Trfase_N"/>
</dbReference>
<dbReference type="PANTHER" id="PTHR42673:SF4">
    <property type="entry name" value="MALEYLACETOACETATE ISOMERASE"/>
    <property type="match status" value="1"/>
</dbReference>
<dbReference type="GO" id="GO:0016853">
    <property type="term" value="F:isomerase activity"/>
    <property type="evidence" value="ECO:0007669"/>
    <property type="project" value="UniProtKB-KW"/>
</dbReference>
<keyword evidence="5" id="KW-1185">Reference proteome</keyword>